<accession>A0A850EW00</accession>
<sequence>MDHYIKVQNSGRSNPQRKLKYRIHEDTVTLLDERPILLNGQWIEWGIAQFCRSEQGWGIYWRDLKNHWHALDNIKPDTDFEKQLKIVKQDCQGIFGD</sequence>
<dbReference type="InterPro" id="IPR021388">
    <property type="entry name" value="DUF3024"/>
</dbReference>
<organism evidence="1 2">
    <name type="scientific">Paenibacillus agri</name>
    <dbReference type="NCBI Taxonomy" id="2744309"/>
    <lineage>
        <taxon>Bacteria</taxon>
        <taxon>Bacillati</taxon>
        <taxon>Bacillota</taxon>
        <taxon>Bacilli</taxon>
        <taxon>Bacillales</taxon>
        <taxon>Paenibacillaceae</taxon>
        <taxon>Paenibacillus</taxon>
    </lineage>
</organism>
<dbReference type="Pfam" id="PF11225">
    <property type="entry name" value="DUF3024"/>
    <property type="match status" value="1"/>
</dbReference>
<gene>
    <name evidence="1" type="ORF">HPT30_27495</name>
</gene>
<keyword evidence="2" id="KW-1185">Reference proteome</keyword>
<comment type="caution">
    <text evidence="1">The sequence shown here is derived from an EMBL/GenBank/DDBJ whole genome shotgun (WGS) entry which is preliminary data.</text>
</comment>
<evidence type="ECO:0000313" key="2">
    <source>
        <dbReference type="Proteomes" id="UP000564806"/>
    </source>
</evidence>
<dbReference type="AlphaFoldDB" id="A0A850EW00"/>
<protein>
    <submittedName>
        <fullName evidence="1">DUF3024 domain-containing protein</fullName>
    </submittedName>
</protein>
<dbReference type="Proteomes" id="UP000564806">
    <property type="component" value="Unassembled WGS sequence"/>
</dbReference>
<reference evidence="1" key="1">
    <citation type="submission" date="2020-06" db="EMBL/GenBank/DDBJ databases">
        <title>Paenibacillus sp. nov., isolated from soil.</title>
        <authorList>
            <person name="Seo Y.L."/>
        </authorList>
    </citation>
    <scope>NUCLEOTIDE SEQUENCE [LARGE SCALE GENOMIC DNA]</scope>
    <source>
        <strain evidence="1">JW14</strain>
    </source>
</reference>
<dbReference type="EMBL" id="JABWCS010000221">
    <property type="protein sequence ID" value="NUU64100.1"/>
    <property type="molecule type" value="Genomic_DNA"/>
</dbReference>
<name>A0A850EW00_9BACL</name>
<evidence type="ECO:0000313" key="1">
    <source>
        <dbReference type="EMBL" id="NUU64100.1"/>
    </source>
</evidence>
<proteinExistence type="predicted"/>